<proteinExistence type="predicted"/>
<keyword evidence="2" id="KW-1133">Transmembrane helix</keyword>
<accession>A0AAD1Y7T2</accession>
<evidence type="ECO:0000256" key="1">
    <source>
        <dbReference type="SAM" id="MobiDB-lite"/>
    </source>
</evidence>
<dbReference type="PANTHER" id="PTHR11161:SF0">
    <property type="entry name" value="O-ACYLTRANSFERASE LIKE PROTEIN"/>
    <property type="match status" value="1"/>
</dbReference>
<evidence type="ECO:0000313" key="4">
    <source>
        <dbReference type="Proteomes" id="UP001295684"/>
    </source>
</evidence>
<feature type="transmembrane region" description="Helical" evidence="2">
    <location>
        <begin position="358"/>
        <end position="375"/>
    </location>
</feature>
<gene>
    <name evidence="3" type="ORF">ECRASSUSDP1_LOCUS27853</name>
</gene>
<organism evidence="3 4">
    <name type="scientific">Euplotes crassus</name>
    <dbReference type="NCBI Taxonomy" id="5936"/>
    <lineage>
        <taxon>Eukaryota</taxon>
        <taxon>Sar</taxon>
        <taxon>Alveolata</taxon>
        <taxon>Ciliophora</taxon>
        <taxon>Intramacronucleata</taxon>
        <taxon>Spirotrichea</taxon>
        <taxon>Hypotrichia</taxon>
        <taxon>Euplotida</taxon>
        <taxon>Euplotidae</taxon>
        <taxon>Moneuplotes</taxon>
    </lineage>
</organism>
<dbReference type="InterPro" id="IPR052728">
    <property type="entry name" value="O2_lipid_transport_reg"/>
</dbReference>
<feature type="transmembrane region" description="Helical" evidence="2">
    <location>
        <begin position="533"/>
        <end position="554"/>
    </location>
</feature>
<dbReference type="Proteomes" id="UP001295684">
    <property type="component" value="Unassembled WGS sequence"/>
</dbReference>
<feature type="transmembrane region" description="Helical" evidence="2">
    <location>
        <begin position="658"/>
        <end position="682"/>
    </location>
</feature>
<feature type="region of interest" description="Disordered" evidence="1">
    <location>
        <begin position="230"/>
        <end position="252"/>
    </location>
</feature>
<feature type="transmembrane region" description="Helical" evidence="2">
    <location>
        <begin position="192"/>
        <end position="212"/>
    </location>
</feature>
<feature type="transmembrane region" description="Helical" evidence="2">
    <location>
        <begin position="579"/>
        <end position="596"/>
    </location>
</feature>
<feature type="transmembrane region" description="Helical" evidence="2">
    <location>
        <begin position="703"/>
        <end position="721"/>
    </location>
</feature>
<evidence type="ECO:0008006" key="5">
    <source>
        <dbReference type="Google" id="ProtNLM"/>
    </source>
</evidence>
<protein>
    <recommendedName>
        <fullName evidence="5">Acyltransferase 3 domain-containing protein</fullName>
    </recommendedName>
</protein>
<dbReference type="EMBL" id="CAMPGE010028732">
    <property type="protein sequence ID" value="CAI2386244.1"/>
    <property type="molecule type" value="Genomic_DNA"/>
</dbReference>
<evidence type="ECO:0000256" key="2">
    <source>
        <dbReference type="SAM" id="Phobius"/>
    </source>
</evidence>
<feature type="transmembrane region" description="Helical" evidence="2">
    <location>
        <begin position="733"/>
        <end position="755"/>
    </location>
</feature>
<dbReference type="AlphaFoldDB" id="A0AAD1Y7T2"/>
<comment type="caution">
    <text evidence="3">The sequence shown here is derived from an EMBL/GenBank/DDBJ whole genome shotgun (WGS) entry which is preliminary data.</text>
</comment>
<keyword evidence="2" id="KW-0472">Membrane</keyword>
<keyword evidence="4" id="KW-1185">Reference proteome</keyword>
<keyword evidence="2" id="KW-0812">Transmembrane</keyword>
<name>A0AAD1Y7T2_EUPCR</name>
<sequence>MESLTTKSGIGAIKGRDLLRSILRFIDYSLDTNFKDRIKVYYLEDEAPTRQDVYKKYKDTKYLPCLEAARDHISNIFHDYHGKMMIYSFKDFGDAGDYVGCKTLSEYATYSYISMNISYLPADSRVGLCFPKECKQWMLNEAQYPISDYLSKAMYKTGELWKIEPITKYNLSFSISFIQPDTWRETQVREKAIGSTIVGSIFLIFILLTILMSTIKNYWKGRTIETSKSITTKSKDQKNYRSTQPLTHEVETDEESFTPHFTSLNFSSSIADEDTVFDDNKASMTSSCQFGKHSFSTNLPCEDLSKEGEHGGQSIDHYVKEESSRNYICYDIINSFSVQNNVDALSQPKLSFVDGMRVITMIWALLGLSAVYILTVNSRDIQVFFVYLTEYAFAFLEASLMTPDLFMFFIYFLSFVTISRFYDKNHGISKKDYLFIYLSRVMKIVPMYYLIFFFGWQVYPLLSDTPGWFVTERFFQNCNNDWPFVLTFVNNLYPFFTKALEGCFYWPYVIPNDIILHIFLPLWVIVYKRNRKIFWIMAICTLFLGFFIIFFITMKHRLRVGVLTFEDYYLFAYLFNKPYTKFPSVACGIAMGAFYLKIHEYRKATDEVKKQMKICHFIHTSEKIHYAGYAYFFITFNVVVGLPVLANVDGYSWPMIANAMYFTFSRFLYITCVMTLMITLFCQRAKMVKSFLTVYFWTPLSKLTFIVYLIFPLVIGAGYFATHGDVYHDYLKAIVFMTANTILSYIFAFLLYISVQKPIDNIKSLIAYKLASCRRSARTMKKESKVKAQKFKNEKEKRE</sequence>
<feature type="transmembrane region" description="Helical" evidence="2">
    <location>
        <begin position="505"/>
        <end position="526"/>
    </location>
</feature>
<dbReference type="PANTHER" id="PTHR11161">
    <property type="entry name" value="O-ACYLTRANSFERASE"/>
    <property type="match status" value="1"/>
</dbReference>
<reference evidence="3" key="1">
    <citation type="submission" date="2023-07" db="EMBL/GenBank/DDBJ databases">
        <authorList>
            <consortium name="AG Swart"/>
            <person name="Singh M."/>
            <person name="Singh A."/>
            <person name="Seah K."/>
            <person name="Emmerich C."/>
        </authorList>
    </citation>
    <scope>NUCLEOTIDE SEQUENCE</scope>
    <source>
        <strain evidence="3">DP1</strain>
    </source>
</reference>
<feature type="transmembrane region" description="Helical" evidence="2">
    <location>
        <begin position="434"/>
        <end position="459"/>
    </location>
</feature>
<feature type="transmembrane region" description="Helical" evidence="2">
    <location>
        <begin position="626"/>
        <end position="646"/>
    </location>
</feature>
<evidence type="ECO:0000313" key="3">
    <source>
        <dbReference type="EMBL" id="CAI2386244.1"/>
    </source>
</evidence>